<feature type="region of interest" description="Disordered" evidence="1">
    <location>
        <begin position="622"/>
        <end position="641"/>
    </location>
</feature>
<feature type="compositionally biased region" description="Pro residues" evidence="1">
    <location>
        <begin position="564"/>
        <end position="573"/>
    </location>
</feature>
<dbReference type="RefSeq" id="WP_306890359.1">
    <property type="nucleotide sequence ID" value="NZ_JAUSVR010000007.1"/>
</dbReference>
<organism evidence="2 3">
    <name type="scientific">Ancylobacter amanitiformis</name>
    <dbReference type="NCBI Taxonomy" id="217069"/>
    <lineage>
        <taxon>Bacteria</taxon>
        <taxon>Pseudomonadati</taxon>
        <taxon>Pseudomonadota</taxon>
        <taxon>Alphaproteobacteria</taxon>
        <taxon>Hyphomicrobiales</taxon>
        <taxon>Xanthobacteraceae</taxon>
        <taxon>Ancylobacter</taxon>
    </lineage>
</organism>
<feature type="compositionally biased region" description="Pro residues" evidence="1">
    <location>
        <begin position="512"/>
        <end position="526"/>
    </location>
</feature>
<proteinExistence type="predicted"/>
<feature type="compositionally biased region" description="Low complexity" evidence="1">
    <location>
        <begin position="548"/>
        <end position="563"/>
    </location>
</feature>
<evidence type="ECO:0008006" key="4">
    <source>
        <dbReference type="Google" id="ProtNLM"/>
    </source>
</evidence>
<gene>
    <name evidence="2" type="ORF">QOZ99_002566</name>
</gene>
<reference evidence="2 3" key="1">
    <citation type="submission" date="2023-07" db="EMBL/GenBank/DDBJ databases">
        <title>Genomic Encyclopedia of Type Strains, Phase IV (KMG-IV): sequencing the most valuable type-strain genomes for metagenomic binning, comparative biology and taxonomic classification.</title>
        <authorList>
            <person name="Goeker M."/>
        </authorList>
    </citation>
    <scope>NUCLEOTIDE SEQUENCE [LARGE SCALE GENOMIC DNA]</scope>
    <source>
        <strain evidence="2 3">DSM 15561</strain>
    </source>
</reference>
<evidence type="ECO:0000313" key="3">
    <source>
        <dbReference type="Proteomes" id="UP001235094"/>
    </source>
</evidence>
<dbReference type="Proteomes" id="UP001235094">
    <property type="component" value="Unassembled WGS sequence"/>
</dbReference>
<dbReference type="Gene3D" id="1.10.530.10">
    <property type="match status" value="1"/>
</dbReference>
<evidence type="ECO:0000313" key="2">
    <source>
        <dbReference type="EMBL" id="MDQ0511667.1"/>
    </source>
</evidence>
<dbReference type="InterPro" id="IPR023346">
    <property type="entry name" value="Lysozyme-like_dom_sf"/>
</dbReference>
<protein>
    <recommendedName>
        <fullName evidence="4">Lysozyme</fullName>
    </recommendedName>
</protein>
<evidence type="ECO:0000256" key="1">
    <source>
        <dbReference type="SAM" id="MobiDB-lite"/>
    </source>
</evidence>
<feature type="compositionally biased region" description="Low complexity" evidence="1">
    <location>
        <begin position="625"/>
        <end position="637"/>
    </location>
</feature>
<comment type="caution">
    <text evidence="2">The sequence shown here is derived from an EMBL/GenBank/DDBJ whole genome shotgun (WGS) entry which is preliminary data.</text>
</comment>
<name>A0ABU0LSJ1_9HYPH</name>
<keyword evidence="3" id="KW-1185">Reference proteome</keyword>
<dbReference type="SUPFAM" id="SSF53955">
    <property type="entry name" value="Lysozyme-like"/>
    <property type="match status" value="1"/>
</dbReference>
<sequence>MTRPQVPAISSPDRISGVAAPVNTYVRPPDPPRSSLHDLADGLAAFDSGLTGFMDKRKAEDRAAQEGKAIADFYRNNQAGYAEATRQGLIPATANPFYVKAYKGQQGQIAGLKLADQYSIDYQQWEGRNGGDPNAYAAWHSKWMASNVGNEQDPDVLAGLAPSLERITVNGYDTFNKERDARLKAGATSNVGALVTDAARKNVDANNASGGTDYSSLWNNYLRIREDGIKSGMLAESLDTEFARAAIEQAEQSNDVDVLTVLDRTLPGKDKPMSYDPAIAEAQRRAKENIQSRLATTATKEAVLQERKDKEAHNVLMGQAVSALASGQDVPESAIKELTRRDGEARYKLAQIKQTFENNNEQEDQSALLHVYASVDAGDTGVIQRALDAGIIRKASTYSTLMDRSKSVQDAYGNGGVFTGATFKNYENIIKTRTAESDITDYLAKVGTVSQQGIEALFSYRSMMLDWSAKNPKASIMEKEEAAKKAGDIIMSRIGPGDAGAGTYYPNGVPAQPDPMPEDQPGPAPQKPQREQGVLPWLRNFITGGGSTSATPSTPAAPQGAPQAPAPAAPTPTQPQAKAPGLDSLSPDQRQAVETLAKRKGWTPEYAHQLIWQQQQKANIPVENTTPPAGQGTATPPLEKRSDITPEVRTKLVGLFKDQPKATQLAASNVPVAPLLSLIGGAEGTDKGAGYNETLSYGAFTGGPVNLTGMTLGEIDQLQGKMLAHPGNSMNSSAVGRYQIIRTTLRSLKQRMGLSDDTKFTPELQDQLALQLLKGRGLDQWQAGTMSDEQFMAGLSAEWASLPRADGTATYNQRLGAKTKKVKDALSATKVASSD</sequence>
<dbReference type="EMBL" id="JAUSVR010000007">
    <property type="protein sequence ID" value="MDQ0511667.1"/>
    <property type="molecule type" value="Genomic_DNA"/>
</dbReference>
<accession>A0ABU0LSJ1</accession>
<feature type="region of interest" description="Disordered" evidence="1">
    <location>
        <begin position="501"/>
        <end position="586"/>
    </location>
</feature>